<dbReference type="InterPro" id="IPR017927">
    <property type="entry name" value="FAD-bd_FR_type"/>
</dbReference>
<proteinExistence type="inferred from homology"/>
<dbReference type="InterPro" id="IPR039261">
    <property type="entry name" value="FNR_nucleotide-bd"/>
</dbReference>
<dbReference type="InterPro" id="IPR017938">
    <property type="entry name" value="Riboflavin_synthase-like_b-brl"/>
</dbReference>
<evidence type="ECO:0000256" key="1">
    <source>
        <dbReference type="ARBA" id="ARBA00035644"/>
    </source>
</evidence>
<comment type="caution">
    <text evidence="3">The sequence shown here is derived from an EMBL/GenBank/DDBJ whole genome shotgun (WGS) entry which is preliminary data.</text>
</comment>
<gene>
    <name evidence="3" type="ORF">C4K68_03360</name>
</gene>
<dbReference type="CDD" id="cd06193">
    <property type="entry name" value="siderophore_interacting"/>
    <property type="match status" value="1"/>
</dbReference>
<dbReference type="Pfam" id="PF08021">
    <property type="entry name" value="FAD_binding_9"/>
    <property type="match status" value="1"/>
</dbReference>
<name>A0A2S5KVZ6_9PROT</name>
<dbReference type="OrthoDB" id="5290534at2"/>
<dbReference type="AlphaFoldDB" id="A0A2S5KVZ6"/>
<dbReference type="Pfam" id="PF04954">
    <property type="entry name" value="SIP"/>
    <property type="match status" value="1"/>
</dbReference>
<dbReference type="GO" id="GO:0016491">
    <property type="term" value="F:oxidoreductase activity"/>
    <property type="evidence" value="ECO:0007669"/>
    <property type="project" value="InterPro"/>
</dbReference>
<dbReference type="InterPro" id="IPR007037">
    <property type="entry name" value="SIP_rossman_dom"/>
</dbReference>
<dbReference type="EMBL" id="PRLP01000009">
    <property type="protein sequence ID" value="PPC78888.1"/>
    <property type="molecule type" value="Genomic_DNA"/>
</dbReference>
<feature type="domain" description="FAD-binding FR-type" evidence="2">
    <location>
        <begin position="5"/>
        <end position="130"/>
    </location>
</feature>
<dbReference type="Gene3D" id="3.40.50.80">
    <property type="entry name" value="Nucleotide-binding domain of ferredoxin-NADP reductase (FNR) module"/>
    <property type="match status" value="1"/>
</dbReference>
<dbReference type="Proteomes" id="UP000238196">
    <property type="component" value="Unassembled WGS sequence"/>
</dbReference>
<dbReference type="InterPro" id="IPR039374">
    <property type="entry name" value="SIP_fam"/>
</dbReference>
<dbReference type="Gene3D" id="2.40.30.10">
    <property type="entry name" value="Translation factors"/>
    <property type="match status" value="1"/>
</dbReference>
<evidence type="ECO:0000259" key="2">
    <source>
        <dbReference type="PROSITE" id="PS51384"/>
    </source>
</evidence>
<evidence type="ECO:0000313" key="3">
    <source>
        <dbReference type="EMBL" id="PPC78888.1"/>
    </source>
</evidence>
<organism evidence="3 4">
    <name type="scientific">Proteobacteria bacterium 228</name>
    <dbReference type="NCBI Taxonomy" id="2083153"/>
    <lineage>
        <taxon>Bacteria</taxon>
        <taxon>Pseudomonadati</taxon>
        <taxon>Pseudomonadota</taxon>
    </lineage>
</organism>
<dbReference type="SUPFAM" id="SSF63380">
    <property type="entry name" value="Riboflavin synthase domain-like"/>
    <property type="match status" value="1"/>
</dbReference>
<reference evidence="3 4" key="1">
    <citation type="submission" date="2018-02" db="EMBL/GenBank/DDBJ databases">
        <title>novel marine gammaproteobacteria from coastal saline agro ecosystem.</title>
        <authorList>
            <person name="Krishnan R."/>
            <person name="Ramesh Kumar N."/>
        </authorList>
    </citation>
    <scope>NUCLEOTIDE SEQUENCE [LARGE SCALE GENOMIC DNA]</scope>
    <source>
        <strain evidence="3 4">228</strain>
    </source>
</reference>
<accession>A0A2S5KVZ6</accession>
<sequence>MIKRSPPRLLSVKRSYALTPHMQRVVLTGEQLLDFPVGQEGANVKLLIPQPGQQAPNLAAFRTQAEDRPIVRTYTVRQYRPEDNELDIDFAIHTDAEGRGGPACEWAINAQPGDMIGVAGPGPRKLNSLQADWFLFAADMTALPAASAILESLADDAVGYAFFEVTSSADAQQLRIPAGIKVKWLVHAHPQKESSQLLEQMQDLQWPAGTPSIFVAGEGNAVRKIRQYVLKERGVARDHVYISPYWKIGLVEDEHQVQKRAEMED</sequence>
<dbReference type="PROSITE" id="PS51384">
    <property type="entry name" value="FAD_FR"/>
    <property type="match status" value="1"/>
</dbReference>
<evidence type="ECO:0000313" key="4">
    <source>
        <dbReference type="Proteomes" id="UP000238196"/>
    </source>
</evidence>
<dbReference type="PANTHER" id="PTHR30157">
    <property type="entry name" value="FERRIC REDUCTASE, NADPH-DEPENDENT"/>
    <property type="match status" value="1"/>
</dbReference>
<protein>
    <submittedName>
        <fullName evidence="3">Siderophore-interacting protein</fullName>
    </submittedName>
</protein>
<dbReference type="InterPro" id="IPR013113">
    <property type="entry name" value="SIP_FAD-bd"/>
</dbReference>
<dbReference type="PANTHER" id="PTHR30157:SF0">
    <property type="entry name" value="NADPH-DEPENDENT FERRIC-CHELATE REDUCTASE"/>
    <property type="match status" value="1"/>
</dbReference>
<comment type="similarity">
    <text evidence="1">Belongs to the SIP oxidoreductase family.</text>
</comment>